<protein>
    <submittedName>
        <fullName evidence="7">Rad52/22 double-strand break repair protein</fullName>
    </submittedName>
    <submittedName>
        <fullName evidence="6">Recombinase</fullName>
    </submittedName>
</protein>
<dbReference type="Proteomes" id="UP000233549">
    <property type="component" value="Unassembled WGS sequence"/>
</dbReference>
<dbReference type="Pfam" id="PF04098">
    <property type="entry name" value="Rad52_Rad22"/>
    <property type="match status" value="1"/>
</dbReference>
<sequence>MDLNKFDEPFSPEDIEWRIQQSGKTRDGKVWAMVLAYVTNRAIMKRLDDVCGKAGWRNEYRDIPNNGGVECGISIKIDSEWVTKWDAAENTQVEAVKGGRSGAMKRAAVQWGIGRYLYNLEEGFAQTSLDKKQGWHRAKLKDGTGFYWLPPSLPGWAIPASDNKPSPENTNQKSPSVDCEQILKDFSDYASTETDKKKLIERYQRDWQLMAGNEEAQAKCVQVMNIRVNELKQAA</sequence>
<accession>A0A0J8WVQ7</accession>
<evidence type="ECO:0000313" key="7">
    <source>
        <dbReference type="EMBL" id="STL87654.1"/>
    </source>
</evidence>
<dbReference type="Proteomes" id="UP000663166">
    <property type="component" value="Chromosome"/>
</dbReference>
<keyword evidence="3" id="KW-0234">DNA repair</keyword>
<evidence type="ECO:0000313" key="6">
    <source>
        <dbReference type="EMBL" id="QRZ96043.1"/>
    </source>
</evidence>
<organism evidence="6 10">
    <name type="scientific">Escherichia coli</name>
    <dbReference type="NCBI Taxonomy" id="562"/>
    <lineage>
        <taxon>Bacteria</taxon>
        <taxon>Pseudomonadati</taxon>
        <taxon>Pseudomonadota</taxon>
        <taxon>Gammaproteobacteria</taxon>
        <taxon>Enterobacterales</taxon>
        <taxon>Enterobacteriaceae</taxon>
        <taxon>Escherichia</taxon>
    </lineage>
</organism>
<evidence type="ECO:0000313" key="5">
    <source>
        <dbReference type="EMBL" id="PKD90945.1"/>
    </source>
</evidence>
<evidence type="ECO:0000256" key="1">
    <source>
        <dbReference type="ARBA" id="ARBA00006638"/>
    </source>
</evidence>
<dbReference type="EMBL" id="UGEX01000001">
    <property type="protein sequence ID" value="STL87654.1"/>
    <property type="molecule type" value="Genomic_DNA"/>
</dbReference>
<evidence type="ECO:0000256" key="4">
    <source>
        <dbReference type="SAM" id="MobiDB-lite"/>
    </source>
</evidence>
<dbReference type="AlphaFoldDB" id="A0A0J8WVQ7"/>
<evidence type="ECO:0000256" key="2">
    <source>
        <dbReference type="ARBA" id="ARBA00022763"/>
    </source>
</evidence>
<reference evidence="6" key="3">
    <citation type="submission" date="2021-02" db="EMBL/GenBank/DDBJ databases">
        <title>Co-localization of colistin and carbapenem -resistance genes on a novel transferable IncHI2 plasmid in Escherichia coli from chicken-origin.</title>
        <authorList>
            <person name="Hoffmann M."/>
            <person name="Balkey M."/>
            <person name="Ronco T."/>
            <person name="Hendriksen R.S."/>
        </authorList>
    </citation>
    <scope>NUCLEOTIDE SEQUENCE</scope>
    <source>
        <strain evidence="6">CFSAN083829</strain>
    </source>
</reference>
<dbReference type="RefSeq" id="WP_000365280.1">
    <property type="nucleotide sequence ID" value="NZ_AP021890.1"/>
</dbReference>
<dbReference type="InterPro" id="IPR041247">
    <property type="entry name" value="Rad52_fam"/>
</dbReference>
<evidence type="ECO:0000313" key="9">
    <source>
        <dbReference type="Proteomes" id="UP000254088"/>
    </source>
</evidence>
<dbReference type="EMBL" id="PITP01000005">
    <property type="protein sequence ID" value="PKD90945.1"/>
    <property type="molecule type" value="Genomic_DNA"/>
</dbReference>
<evidence type="ECO:0000256" key="3">
    <source>
        <dbReference type="ARBA" id="ARBA00023204"/>
    </source>
</evidence>
<reference evidence="7 9" key="2">
    <citation type="submission" date="2018-06" db="EMBL/GenBank/DDBJ databases">
        <authorList>
            <consortium name="Pathogen Informatics"/>
            <person name="Doyle S."/>
        </authorList>
    </citation>
    <scope>NUCLEOTIDE SEQUENCE [LARGE SCALE GENOMIC DNA]</scope>
    <source>
        <strain evidence="7 9">NCTC10429</strain>
    </source>
</reference>
<proteinExistence type="inferred from homology"/>
<dbReference type="EMBL" id="CP070393">
    <property type="protein sequence ID" value="QRZ96043.1"/>
    <property type="molecule type" value="Genomic_DNA"/>
</dbReference>
<evidence type="ECO:0000313" key="10">
    <source>
        <dbReference type="Proteomes" id="UP000663166"/>
    </source>
</evidence>
<dbReference type="GO" id="GO:0006281">
    <property type="term" value="P:DNA repair"/>
    <property type="evidence" value="ECO:0007669"/>
    <property type="project" value="UniProtKB-KW"/>
</dbReference>
<feature type="compositionally biased region" description="Polar residues" evidence="4">
    <location>
        <begin position="163"/>
        <end position="175"/>
    </location>
</feature>
<keyword evidence="2" id="KW-0227">DNA damage</keyword>
<name>A0A0J8WVQ7_ECOLX</name>
<evidence type="ECO:0000313" key="8">
    <source>
        <dbReference type="Proteomes" id="UP000233549"/>
    </source>
</evidence>
<gene>
    <name evidence="7" type="primary">ddrA</name>
    <name evidence="5" type="ORF">CWS33_07170</name>
    <name evidence="6" type="ORF">JNP96_19550</name>
    <name evidence="7" type="ORF">NCTC10429_02375</name>
</gene>
<reference evidence="5 8" key="1">
    <citation type="submission" date="2017-12" db="EMBL/GenBank/DDBJ databases">
        <title>Rapid rising of carbapenem-resistant Enterobacteriaceae(CRE) and emergence of colistin resistance genemcr-1 in CRE in the hospital of Henan, China.</title>
        <authorList>
            <person name="Sun Q."/>
            <person name="Zhang R."/>
            <person name="Li Y."/>
            <person name="Shen Y."/>
            <person name="Zhang Y."/>
            <person name="Yang J."/>
            <person name="Shu L."/>
            <person name="Zhou H."/>
            <person name="Wang Y."/>
            <person name="Wang B."/>
            <person name="Shen Z."/>
        </authorList>
    </citation>
    <scope>NUCLEOTIDE SEQUENCE [LARGE SCALE GENOMIC DNA]</scope>
    <source>
        <strain evidence="5 8">3512</strain>
    </source>
</reference>
<dbReference type="Proteomes" id="UP000254088">
    <property type="component" value="Unassembled WGS sequence"/>
</dbReference>
<feature type="region of interest" description="Disordered" evidence="4">
    <location>
        <begin position="158"/>
        <end position="177"/>
    </location>
</feature>
<comment type="similarity">
    <text evidence="1">Belongs to the RAD52 family.</text>
</comment>